<dbReference type="Proteomes" id="UP000019028">
    <property type="component" value="Chromosome"/>
</dbReference>
<dbReference type="InterPro" id="IPR042094">
    <property type="entry name" value="T2SS_GspF_sf"/>
</dbReference>
<feature type="transmembrane region" description="Helical" evidence="10">
    <location>
        <begin position="217"/>
        <end position="235"/>
    </location>
</feature>
<comment type="subcellular location">
    <subcellularLocation>
        <location evidence="1 9">Cell inner membrane</location>
        <topology evidence="1 9">Multi-pass membrane protein</topology>
    </subcellularLocation>
</comment>
<name>W0I1H9_9GAMM</name>
<sequence>MSGCWLWRWQGLSAEGLPCRGEMIGRSRRDCGLRLVAQGNQPFRLRLYGWLPARYWQRRALIALTDRLASLLHAGLPLRESLALLASEYPRAGWRCLLAQLGADIERGLSLSRACAAWPQVFPPVWCAMLALGELTGRLDSCCAELAKSEARLWHLRQQVIRSLRYPLLVCLGAAGVMLLMLLVLLPAFARIYTDAGAPLPPTAALLLRTAAHGREYGLAYLAGGLALYGAWRRLCHYHPRWRGRLRAALLWLPLAGPLLRHHALHQLFQTLSMSHSAGIALDRALAVAARAVGHPRYRQALLRCRRDLRRGKALHQALAPAALFPAHCRWLIRSGELTGTLDEVLAQLAQCHGEQARQKAERLAQLAEPALLLLTGAMVCGLVVILYVPLLQLGEVFSQF</sequence>
<dbReference type="InterPro" id="IPR018076">
    <property type="entry name" value="T2SS_GspF_dom"/>
</dbReference>
<feature type="transmembrane region" description="Helical" evidence="10">
    <location>
        <begin position="371"/>
        <end position="391"/>
    </location>
</feature>
<dbReference type="RefSeq" id="WP_025423466.1">
    <property type="nucleotide sequence ID" value="NZ_CP006569.1"/>
</dbReference>
<protein>
    <submittedName>
        <fullName evidence="12">Type IV pilin biogenesis protein</fullName>
    </submittedName>
</protein>
<dbReference type="GO" id="GO:0015628">
    <property type="term" value="P:protein secretion by the type II secretion system"/>
    <property type="evidence" value="ECO:0007669"/>
    <property type="project" value="TreeGrafter"/>
</dbReference>
<keyword evidence="4" id="KW-1003">Cell membrane</keyword>
<dbReference type="GO" id="GO:0005886">
    <property type="term" value="C:plasma membrane"/>
    <property type="evidence" value="ECO:0007669"/>
    <property type="project" value="UniProtKB-SubCell"/>
</dbReference>
<organism evidence="12 13">
    <name type="scientific">Sodalis praecaptivus</name>
    <dbReference type="NCBI Taxonomy" id="1239307"/>
    <lineage>
        <taxon>Bacteria</taxon>
        <taxon>Pseudomonadati</taxon>
        <taxon>Pseudomonadota</taxon>
        <taxon>Gammaproteobacteria</taxon>
        <taxon>Enterobacterales</taxon>
        <taxon>Bruguierivoracaceae</taxon>
        <taxon>Sodalis</taxon>
    </lineage>
</organism>
<gene>
    <name evidence="12" type="primary">hofC</name>
    <name evidence="12" type="ORF">Sant_3338</name>
</gene>
<feature type="transmembrane region" description="Helical" evidence="10">
    <location>
        <begin position="166"/>
        <end position="190"/>
    </location>
</feature>
<evidence type="ECO:0000256" key="6">
    <source>
        <dbReference type="ARBA" id="ARBA00022692"/>
    </source>
</evidence>
<dbReference type="OrthoDB" id="9805682at2"/>
<dbReference type="PANTHER" id="PTHR30012:SF7">
    <property type="entry name" value="PROTEIN TRANSPORT PROTEIN HOFC HOMOLOG"/>
    <property type="match status" value="1"/>
</dbReference>
<evidence type="ECO:0000256" key="10">
    <source>
        <dbReference type="SAM" id="Phobius"/>
    </source>
</evidence>
<evidence type="ECO:0000256" key="7">
    <source>
        <dbReference type="ARBA" id="ARBA00022989"/>
    </source>
</evidence>
<accession>W0I1H9</accession>
<dbReference type="HOGENOM" id="CLU_035032_2_0_6"/>
<dbReference type="AlphaFoldDB" id="W0I1H9"/>
<keyword evidence="8 10" id="KW-0472">Membrane</keyword>
<dbReference type="PANTHER" id="PTHR30012">
    <property type="entry name" value="GENERAL SECRETION PATHWAY PROTEIN"/>
    <property type="match status" value="1"/>
</dbReference>
<dbReference type="InterPro" id="IPR003004">
    <property type="entry name" value="GspF/PilC"/>
</dbReference>
<dbReference type="PRINTS" id="PR00812">
    <property type="entry name" value="BCTERIALGSPF"/>
</dbReference>
<evidence type="ECO:0000313" key="12">
    <source>
        <dbReference type="EMBL" id="AHF78330.1"/>
    </source>
</evidence>
<evidence type="ECO:0000256" key="2">
    <source>
        <dbReference type="ARBA" id="ARBA00005745"/>
    </source>
</evidence>
<evidence type="ECO:0000256" key="8">
    <source>
        <dbReference type="ARBA" id="ARBA00023136"/>
    </source>
</evidence>
<keyword evidence="3 9" id="KW-0813">Transport</keyword>
<keyword evidence="7 10" id="KW-1133">Transmembrane helix</keyword>
<dbReference type="InterPro" id="IPR001992">
    <property type="entry name" value="T2SS_GspF/T4SS_PilC_CS"/>
</dbReference>
<keyword evidence="13" id="KW-1185">Reference proteome</keyword>
<keyword evidence="6 9" id="KW-0812">Transmembrane</keyword>
<dbReference type="Gene3D" id="1.20.81.30">
    <property type="entry name" value="Type II secretion system (T2SS), domain F"/>
    <property type="match status" value="2"/>
</dbReference>
<proteinExistence type="inferred from homology"/>
<evidence type="ECO:0000313" key="13">
    <source>
        <dbReference type="Proteomes" id="UP000019028"/>
    </source>
</evidence>
<evidence type="ECO:0000259" key="11">
    <source>
        <dbReference type="Pfam" id="PF00482"/>
    </source>
</evidence>
<evidence type="ECO:0000256" key="4">
    <source>
        <dbReference type="ARBA" id="ARBA00022475"/>
    </source>
</evidence>
<evidence type="ECO:0000256" key="9">
    <source>
        <dbReference type="RuleBase" id="RU003923"/>
    </source>
</evidence>
<dbReference type="PATRIC" id="fig|1239307.3.peg.3679"/>
<feature type="domain" description="Type II secretion system protein GspF" evidence="11">
    <location>
        <begin position="269"/>
        <end position="390"/>
    </location>
</feature>
<comment type="similarity">
    <text evidence="2 9">Belongs to the GSP F family.</text>
</comment>
<dbReference type="EMBL" id="CP006569">
    <property type="protein sequence ID" value="AHF78330.1"/>
    <property type="molecule type" value="Genomic_DNA"/>
</dbReference>
<evidence type="ECO:0000256" key="3">
    <source>
        <dbReference type="ARBA" id="ARBA00022448"/>
    </source>
</evidence>
<dbReference type="Pfam" id="PF00482">
    <property type="entry name" value="T2SSF"/>
    <property type="match status" value="2"/>
</dbReference>
<evidence type="ECO:0000256" key="1">
    <source>
        <dbReference type="ARBA" id="ARBA00004429"/>
    </source>
</evidence>
<dbReference type="PROSITE" id="PS00874">
    <property type="entry name" value="T2SP_F"/>
    <property type="match status" value="1"/>
</dbReference>
<evidence type="ECO:0000256" key="5">
    <source>
        <dbReference type="ARBA" id="ARBA00022519"/>
    </source>
</evidence>
<dbReference type="KEGG" id="sod:Sant_3338"/>
<reference evidence="12 13" key="1">
    <citation type="journal article" date="2014" name="Genome Biol. Evol.">
        <title>Genome degeneration and adaptation in a nascent stage of symbiosis.</title>
        <authorList>
            <person name="Oakeson K.F."/>
            <person name="Gil R."/>
            <person name="Clayton A.L."/>
            <person name="Dunn D.M."/>
            <person name="von Niederhausern A.C."/>
            <person name="Hamil C."/>
            <person name="Aoyagi A."/>
            <person name="Duval B."/>
            <person name="Baca A."/>
            <person name="Silva F.J."/>
            <person name="Vallier A."/>
            <person name="Jackson D.G."/>
            <person name="Latorre A."/>
            <person name="Weiss R.B."/>
            <person name="Heddi A."/>
            <person name="Moya A."/>
            <person name="Dale C."/>
        </authorList>
    </citation>
    <scope>NUCLEOTIDE SEQUENCE [LARGE SCALE GENOMIC DNA]</scope>
    <source>
        <strain evidence="12 13">HS1</strain>
    </source>
</reference>
<keyword evidence="5" id="KW-0997">Cell inner membrane</keyword>
<feature type="domain" description="Type II secretion system protein GspF" evidence="11">
    <location>
        <begin position="65"/>
        <end position="187"/>
    </location>
</feature>